<dbReference type="Proteomes" id="UP000014760">
    <property type="component" value="Unassembled WGS sequence"/>
</dbReference>
<gene>
    <name evidence="9" type="primary">inx</name>
    <name evidence="11" type="ORF">CAPTEDRAFT_167139</name>
</gene>
<dbReference type="PRINTS" id="PR01262">
    <property type="entry name" value="INNEXIN"/>
</dbReference>
<evidence type="ECO:0000313" key="12">
    <source>
        <dbReference type="EnsemblMetazoa" id="CapteP167139"/>
    </source>
</evidence>
<feature type="region of interest" description="Disordered" evidence="10">
    <location>
        <begin position="387"/>
        <end position="451"/>
    </location>
</feature>
<keyword evidence="7 9" id="KW-0472">Membrane</keyword>
<evidence type="ECO:0000256" key="3">
    <source>
        <dbReference type="ARBA" id="ARBA00022475"/>
    </source>
</evidence>
<evidence type="ECO:0000256" key="10">
    <source>
        <dbReference type="SAM" id="MobiDB-lite"/>
    </source>
</evidence>
<dbReference type="GO" id="GO:0034220">
    <property type="term" value="P:monoatomic ion transmembrane transport"/>
    <property type="evidence" value="ECO:0007669"/>
    <property type="project" value="UniProtKB-KW"/>
</dbReference>
<dbReference type="PANTHER" id="PTHR11893">
    <property type="entry name" value="INNEXIN"/>
    <property type="match status" value="1"/>
</dbReference>
<keyword evidence="2 9" id="KW-0813">Transport</keyword>
<dbReference type="AlphaFoldDB" id="R7VAX0"/>
<keyword evidence="13" id="KW-1185">Reference proteome</keyword>
<dbReference type="FunCoup" id="R7VAX0">
    <property type="interactions" value="115"/>
</dbReference>
<dbReference type="Pfam" id="PF00876">
    <property type="entry name" value="Innexin"/>
    <property type="match status" value="1"/>
</dbReference>
<reference evidence="12" key="3">
    <citation type="submission" date="2015-06" db="UniProtKB">
        <authorList>
            <consortium name="EnsemblMetazoa"/>
        </authorList>
    </citation>
    <scope>IDENTIFICATION</scope>
</reference>
<feature type="transmembrane region" description="Helical" evidence="9">
    <location>
        <begin position="29"/>
        <end position="47"/>
    </location>
</feature>
<evidence type="ECO:0000313" key="13">
    <source>
        <dbReference type="Proteomes" id="UP000014760"/>
    </source>
</evidence>
<protein>
    <recommendedName>
        <fullName evidence="9">Innexin</fullName>
    </recommendedName>
</protein>
<evidence type="ECO:0000256" key="4">
    <source>
        <dbReference type="ARBA" id="ARBA00022692"/>
    </source>
</evidence>
<reference evidence="13" key="1">
    <citation type="submission" date="2012-12" db="EMBL/GenBank/DDBJ databases">
        <authorList>
            <person name="Hellsten U."/>
            <person name="Grimwood J."/>
            <person name="Chapman J.A."/>
            <person name="Shapiro H."/>
            <person name="Aerts A."/>
            <person name="Otillar R.P."/>
            <person name="Terry A.Y."/>
            <person name="Boore J.L."/>
            <person name="Simakov O."/>
            <person name="Marletaz F."/>
            <person name="Cho S.-J."/>
            <person name="Edsinger-Gonzales E."/>
            <person name="Havlak P."/>
            <person name="Kuo D.-H."/>
            <person name="Larsson T."/>
            <person name="Lv J."/>
            <person name="Arendt D."/>
            <person name="Savage R."/>
            <person name="Osoegawa K."/>
            <person name="de Jong P."/>
            <person name="Lindberg D.R."/>
            <person name="Seaver E.C."/>
            <person name="Weisblat D.A."/>
            <person name="Putnam N.H."/>
            <person name="Grigoriev I.V."/>
            <person name="Rokhsar D.S."/>
        </authorList>
    </citation>
    <scope>NUCLEOTIDE SEQUENCE</scope>
    <source>
        <strain evidence="13">I ESC-2004</strain>
    </source>
</reference>
<keyword evidence="5 9" id="KW-1133">Transmembrane helix</keyword>
<dbReference type="OMA" id="CHAGACH"/>
<dbReference type="HOGENOM" id="CLU_035763_0_1_1"/>
<evidence type="ECO:0000256" key="1">
    <source>
        <dbReference type="ARBA" id="ARBA00004651"/>
    </source>
</evidence>
<comment type="subcellular location">
    <subcellularLocation>
        <location evidence="1 9">Cell membrane</location>
        <topology evidence="1 9">Multi-pass membrane protein</topology>
    </subcellularLocation>
</comment>
<evidence type="ECO:0000256" key="8">
    <source>
        <dbReference type="ARBA" id="ARBA00023303"/>
    </source>
</evidence>
<evidence type="ECO:0000313" key="11">
    <source>
        <dbReference type="EMBL" id="ELU12855.1"/>
    </source>
</evidence>
<keyword evidence="8 9" id="KW-0407">Ion channel</keyword>
<dbReference type="PANTHER" id="PTHR11893:SF36">
    <property type="entry name" value="INNEXIN-5"/>
    <property type="match status" value="1"/>
</dbReference>
<keyword evidence="3" id="KW-1003">Cell membrane</keyword>
<keyword evidence="6 9" id="KW-0406">Ion transport</keyword>
<organism evidence="11">
    <name type="scientific">Capitella teleta</name>
    <name type="common">Polychaete worm</name>
    <dbReference type="NCBI Taxonomy" id="283909"/>
    <lineage>
        <taxon>Eukaryota</taxon>
        <taxon>Metazoa</taxon>
        <taxon>Spiralia</taxon>
        <taxon>Lophotrochozoa</taxon>
        <taxon>Annelida</taxon>
        <taxon>Polychaeta</taxon>
        <taxon>Sedentaria</taxon>
        <taxon>Scolecida</taxon>
        <taxon>Capitellidae</taxon>
        <taxon>Capitella</taxon>
    </lineage>
</organism>
<dbReference type="InterPro" id="IPR000990">
    <property type="entry name" value="Innexin"/>
</dbReference>
<proteinExistence type="inferred from homology"/>
<dbReference type="OrthoDB" id="5867527at2759"/>
<comment type="function">
    <text evidence="9">Structural component of the gap junctions.</text>
</comment>
<evidence type="ECO:0000256" key="9">
    <source>
        <dbReference type="RuleBase" id="RU010713"/>
    </source>
</evidence>
<feature type="transmembrane region" description="Helical" evidence="9">
    <location>
        <begin position="99"/>
        <end position="121"/>
    </location>
</feature>
<dbReference type="EnsemblMetazoa" id="CapteT167139">
    <property type="protein sequence ID" value="CapteP167139"/>
    <property type="gene ID" value="CapteG167139"/>
</dbReference>
<sequence>MDKLVSLVVKVPKKLRYDDDANDRLHHRYTSVILVVFAVLVTMQQYVGKPITCWVPKEFTGSHTKFTNSLCWVNNTYWRAFEEEIPHAHESHLRKEIIYYQWMPFVLLLQAFFFYVPCLVWRTFNSKAGVDSDNILETAGTFQKTMKMASREKTLRLLTMQIDRFLCAPRIRYGWRMSIQDAMRSALCCVCGKRNGNYLLLLYIFVKVLFIGNVLGQLFILNALLRTNYNLFGVEVVKNALDERAWLNSTVFPKVTMCDFHIRRLGNLHRYTVQCLLPINLYTERIYMFLWFWFVLVLLVSFLNLFSWLYRGFFKFSRKGYVDKYLDLRDDSDRSALGVFVDGYLKLDGVFLLRLIGHNTDGVTASEITNSLWNHWREKMAKKNDATLPLLKNGPNGLTSTPAKRPAPPPPPKPFIPPTSPYIPTTDSDPLNELDMGKAPSAPAYDLTSTP</sequence>
<evidence type="ECO:0000256" key="7">
    <source>
        <dbReference type="ARBA" id="ARBA00023136"/>
    </source>
</evidence>
<dbReference type="PROSITE" id="PS51013">
    <property type="entry name" value="PANNEXIN"/>
    <property type="match status" value="1"/>
</dbReference>
<accession>R7VAX0</accession>
<dbReference type="STRING" id="283909.R7VAX0"/>
<feature type="transmembrane region" description="Helical" evidence="9">
    <location>
        <begin position="200"/>
        <end position="225"/>
    </location>
</feature>
<dbReference type="EMBL" id="AMQN01005306">
    <property type="status" value="NOT_ANNOTATED_CDS"/>
    <property type="molecule type" value="Genomic_DNA"/>
</dbReference>
<evidence type="ECO:0000256" key="5">
    <source>
        <dbReference type="ARBA" id="ARBA00022989"/>
    </source>
</evidence>
<name>R7VAX0_CAPTE</name>
<feature type="compositionally biased region" description="Pro residues" evidence="10">
    <location>
        <begin position="405"/>
        <end position="421"/>
    </location>
</feature>
<evidence type="ECO:0000256" key="2">
    <source>
        <dbReference type="ARBA" id="ARBA00022448"/>
    </source>
</evidence>
<dbReference type="EMBL" id="KB295624">
    <property type="protein sequence ID" value="ELU12855.1"/>
    <property type="molecule type" value="Genomic_DNA"/>
</dbReference>
<evidence type="ECO:0000256" key="6">
    <source>
        <dbReference type="ARBA" id="ARBA00023065"/>
    </source>
</evidence>
<reference evidence="11 13" key="2">
    <citation type="journal article" date="2013" name="Nature">
        <title>Insights into bilaterian evolution from three spiralian genomes.</title>
        <authorList>
            <person name="Simakov O."/>
            <person name="Marletaz F."/>
            <person name="Cho S.J."/>
            <person name="Edsinger-Gonzales E."/>
            <person name="Havlak P."/>
            <person name="Hellsten U."/>
            <person name="Kuo D.H."/>
            <person name="Larsson T."/>
            <person name="Lv J."/>
            <person name="Arendt D."/>
            <person name="Savage R."/>
            <person name="Osoegawa K."/>
            <person name="de Jong P."/>
            <person name="Grimwood J."/>
            <person name="Chapman J.A."/>
            <person name="Shapiro H."/>
            <person name="Aerts A."/>
            <person name="Otillar R.P."/>
            <person name="Terry A.Y."/>
            <person name="Boore J.L."/>
            <person name="Grigoriev I.V."/>
            <person name="Lindberg D.R."/>
            <person name="Seaver E.C."/>
            <person name="Weisblat D.A."/>
            <person name="Putnam N.H."/>
            <person name="Rokhsar D.S."/>
        </authorList>
    </citation>
    <scope>NUCLEOTIDE SEQUENCE</scope>
    <source>
        <strain evidence="11 13">I ESC-2004</strain>
    </source>
</reference>
<dbReference type="GO" id="GO:0005921">
    <property type="term" value="C:gap junction"/>
    <property type="evidence" value="ECO:0007669"/>
    <property type="project" value="UniProtKB-UniRule"/>
</dbReference>
<dbReference type="GO" id="GO:0005886">
    <property type="term" value="C:plasma membrane"/>
    <property type="evidence" value="ECO:0007669"/>
    <property type="project" value="UniProtKB-SubCell"/>
</dbReference>
<feature type="transmembrane region" description="Helical" evidence="9">
    <location>
        <begin position="286"/>
        <end position="310"/>
    </location>
</feature>
<comment type="similarity">
    <text evidence="9">Belongs to the pannexin family.</text>
</comment>
<keyword evidence="4 9" id="KW-0812">Transmembrane</keyword>